<dbReference type="GO" id="GO:0043565">
    <property type="term" value="F:sequence-specific DNA binding"/>
    <property type="evidence" value="ECO:0007669"/>
    <property type="project" value="InterPro"/>
</dbReference>
<dbReference type="Pfam" id="PF07714">
    <property type="entry name" value="PK_Tyr_Ser-Thr"/>
    <property type="match status" value="1"/>
</dbReference>
<dbReference type="GO" id="GO:0005524">
    <property type="term" value="F:ATP binding"/>
    <property type="evidence" value="ECO:0007669"/>
    <property type="project" value="UniProtKB-UniRule"/>
</dbReference>
<evidence type="ECO:0000313" key="5">
    <source>
        <dbReference type="EMBL" id="KAL0415362.1"/>
    </source>
</evidence>
<dbReference type="InterPro" id="IPR001245">
    <property type="entry name" value="Ser-Thr/Tyr_kinase_cat_dom"/>
</dbReference>
<dbReference type="InterPro" id="IPR017441">
    <property type="entry name" value="Protein_kinase_ATP_BS"/>
</dbReference>
<dbReference type="InterPro" id="IPR053293">
    <property type="entry name" value="OCM_Kinase"/>
</dbReference>
<feature type="domain" description="DOG1" evidence="4">
    <location>
        <begin position="622"/>
        <end position="834"/>
    </location>
</feature>
<sequence length="851" mass="95717">MADQIKAVSPVAPFDYELYEGDPDQLRTVDATPAQPNSYIDPASLKLKYRIGHGLFGTVWVATHHQSASDYDEYHEVAVKMLHPIKEDHVHEFLHKFEKLWVNLKSRQLQGVCWLHGISVVSGQICIALKSYEGSIGDRMGQLKGGKLPLADVLRYGIELARGIKQLHQIGFLVLNLKPTNFLLDENDHVVLGDFGIPYLLLGIAWRNSRLAFRPGTPNYMAPEQWQPGVRGPLSYETDSWGFACSMIEMLTGTPPWFGRSVEEIHHAVVIHQEKPQVPSGLPPAVEDVLKGCLEYDFRNRPLMPDILQAFESSRKAVYHEGSWSGPGSNLYVDKLPRSGFSTWFLSKDPLQVGDTVRSRKVLNTCKPLSSAITEGVVVGIEKDSDRDGYVLVQTPNRHNQLRRDGSISVGFLGLETLWRGHSSEVKVVDPFSVGQFVRLKANIKTPQFEWPHKRGGAWASGKVSQILPNGCLVVRFPGSFILRDESTCFLANPEEVERVSFDTCPGIAEKYELLEDFHWAVRPLAIAFSAVTAAKLGIFVGRNVGARINKRKRTQKQNDVQNQDGQSGGNAAWLPPTVANILFKEGTPVSNYRRYLQEAREEEEEEEQCRLTGKALGDGEEFLSCEKYGAWRQEQRIVAARLKKHLKARWAIQKLIHQQLGRFQANYKRAMGPTKMTDVAQFLMPKWIPAHELAALFWLGDWRPSTILDLLRSLAHSLWDPLGVDRALSQLIHDIRIEEAVIDEEMTEIQANCVLHLPFGPTNTAGNWLALARVRSEFKKIHRVITKAQNLRTKALELAVTKVLSQTDAAEFLVAFVGIQETIHEYSTKHKTRKGPVCIDELAIHSGILE</sequence>
<feature type="binding site" evidence="1">
    <location>
        <position position="80"/>
    </location>
    <ligand>
        <name>ATP</name>
        <dbReference type="ChEBI" id="CHEBI:30616"/>
    </ligand>
</feature>
<dbReference type="Gene3D" id="3.30.200.20">
    <property type="entry name" value="Phosphorylase Kinase, domain 1"/>
    <property type="match status" value="1"/>
</dbReference>
<keyword evidence="1" id="KW-0547">Nucleotide-binding</keyword>
<reference evidence="5" key="1">
    <citation type="submission" date="2020-06" db="EMBL/GenBank/DDBJ databases">
        <authorList>
            <person name="Li T."/>
            <person name="Hu X."/>
            <person name="Zhang T."/>
            <person name="Song X."/>
            <person name="Zhang H."/>
            <person name="Dai N."/>
            <person name="Sheng W."/>
            <person name="Hou X."/>
            <person name="Wei L."/>
        </authorList>
    </citation>
    <scope>NUCLEOTIDE SEQUENCE</scope>
    <source>
        <strain evidence="5">KEN1</strain>
        <tissue evidence="5">Leaf</tissue>
    </source>
</reference>
<evidence type="ECO:0000259" key="3">
    <source>
        <dbReference type="PROSITE" id="PS50011"/>
    </source>
</evidence>
<dbReference type="PANTHER" id="PTHR47209">
    <property type="entry name" value="OS06G0639500 PROTEIN"/>
    <property type="match status" value="1"/>
</dbReference>
<keyword evidence="5" id="KW-0808">Transferase</keyword>
<dbReference type="AlphaFoldDB" id="A0AAW2UEI6"/>
<proteinExistence type="predicted"/>
<dbReference type="SUPFAM" id="SSF56112">
    <property type="entry name" value="Protein kinase-like (PK-like)"/>
    <property type="match status" value="1"/>
</dbReference>
<keyword evidence="1" id="KW-0067">ATP-binding</keyword>
<dbReference type="Gene3D" id="1.10.510.10">
    <property type="entry name" value="Transferase(Phosphotransferase) domain 1"/>
    <property type="match status" value="1"/>
</dbReference>
<dbReference type="PROSITE" id="PS50011">
    <property type="entry name" value="PROTEIN_KINASE_DOM"/>
    <property type="match status" value="1"/>
</dbReference>
<dbReference type="Pfam" id="PF14144">
    <property type="entry name" value="DOG1"/>
    <property type="match status" value="1"/>
</dbReference>
<accession>A0AAW2UEI6</accession>
<organism evidence="5">
    <name type="scientific">Sesamum latifolium</name>
    <dbReference type="NCBI Taxonomy" id="2727402"/>
    <lineage>
        <taxon>Eukaryota</taxon>
        <taxon>Viridiplantae</taxon>
        <taxon>Streptophyta</taxon>
        <taxon>Embryophyta</taxon>
        <taxon>Tracheophyta</taxon>
        <taxon>Spermatophyta</taxon>
        <taxon>Magnoliopsida</taxon>
        <taxon>eudicotyledons</taxon>
        <taxon>Gunneridae</taxon>
        <taxon>Pentapetalae</taxon>
        <taxon>asterids</taxon>
        <taxon>lamiids</taxon>
        <taxon>Lamiales</taxon>
        <taxon>Pedaliaceae</taxon>
        <taxon>Sesamum</taxon>
    </lineage>
</organism>
<dbReference type="GO" id="GO:0004672">
    <property type="term" value="F:protein kinase activity"/>
    <property type="evidence" value="ECO:0007669"/>
    <property type="project" value="InterPro"/>
</dbReference>
<evidence type="ECO:0000259" key="4">
    <source>
        <dbReference type="PROSITE" id="PS51806"/>
    </source>
</evidence>
<evidence type="ECO:0000256" key="2">
    <source>
        <dbReference type="SAM" id="MobiDB-lite"/>
    </source>
</evidence>
<evidence type="ECO:0000256" key="1">
    <source>
        <dbReference type="PROSITE-ProRule" id="PRU10141"/>
    </source>
</evidence>
<dbReference type="CDD" id="cd14014">
    <property type="entry name" value="STKc_PknB_like"/>
    <property type="match status" value="1"/>
</dbReference>
<dbReference type="InterPro" id="IPR000719">
    <property type="entry name" value="Prot_kinase_dom"/>
</dbReference>
<dbReference type="PANTHER" id="PTHR47209:SF10">
    <property type="entry name" value="E3 UBIQUITIN-PROTEIN LIGASE KEG-LIKE"/>
    <property type="match status" value="1"/>
</dbReference>
<dbReference type="InterPro" id="IPR025422">
    <property type="entry name" value="TGA_domain"/>
</dbReference>
<reference evidence="5" key="2">
    <citation type="journal article" date="2024" name="Plant">
        <title>Genomic evolution and insights into agronomic trait innovations of Sesamum species.</title>
        <authorList>
            <person name="Miao H."/>
            <person name="Wang L."/>
            <person name="Qu L."/>
            <person name="Liu H."/>
            <person name="Sun Y."/>
            <person name="Le M."/>
            <person name="Wang Q."/>
            <person name="Wei S."/>
            <person name="Zheng Y."/>
            <person name="Lin W."/>
            <person name="Duan Y."/>
            <person name="Cao H."/>
            <person name="Xiong S."/>
            <person name="Wang X."/>
            <person name="Wei L."/>
            <person name="Li C."/>
            <person name="Ma Q."/>
            <person name="Ju M."/>
            <person name="Zhao R."/>
            <person name="Li G."/>
            <person name="Mu C."/>
            <person name="Tian Q."/>
            <person name="Mei H."/>
            <person name="Zhang T."/>
            <person name="Gao T."/>
            <person name="Zhang H."/>
        </authorList>
    </citation>
    <scope>NUCLEOTIDE SEQUENCE</scope>
    <source>
        <strain evidence="5">KEN1</strain>
    </source>
</reference>
<dbReference type="InterPro" id="IPR011009">
    <property type="entry name" value="Kinase-like_dom_sf"/>
</dbReference>
<dbReference type="PROSITE" id="PS51806">
    <property type="entry name" value="DOG1"/>
    <property type="match status" value="1"/>
</dbReference>
<gene>
    <name evidence="5" type="ORF">Slati_3368100</name>
</gene>
<keyword evidence="5" id="KW-0418">Kinase</keyword>
<name>A0AAW2UEI6_9LAMI</name>
<comment type="caution">
    <text evidence="5">The sequence shown here is derived from an EMBL/GenBank/DDBJ whole genome shotgun (WGS) entry which is preliminary data.</text>
</comment>
<dbReference type="PROSITE" id="PS00107">
    <property type="entry name" value="PROTEIN_KINASE_ATP"/>
    <property type="match status" value="1"/>
</dbReference>
<dbReference type="EMBL" id="JACGWN010000012">
    <property type="protein sequence ID" value="KAL0415362.1"/>
    <property type="molecule type" value="Genomic_DNA"/>
</dbReference>
<feature type="domain" description="Protein kinase" evidence="3">
    <location>
        <begin position="45"/>
        <end position="318"/>
    </location>
</feature>
<dbReference type="GO" id="GO:0006351">
    <property type="term" value="P:DNA-templated transcription"/>
    <property type="evidence" value="ECO:0007669"/>
    <property type="project" value="InterPro"/>
</dbReference>
<protein>
    <submittedName>
        <fullName evidence="5">Serine/threonine-protein kinase DDB</fullName>
    </submittedName>
</protein>
<feature type="region of interest" description="Disordered" evidence="2">
    <location>
        <begin position="551"/>
        <end position="571"/>
    </location>
</feature>